<dbReference type="Gene3D" id="1.20.120.1780">
    <property type="entry name" value="UbiA prenyltransferase"/>
    <property type="match status" value="1"/>
</dbReference>
<dbReference type="EMBL" id="JBHSAQ010000001">
    <property type="protein sequence ID" value="MFC3957316.1"/>
    <property type="molecule type" value="Genomic_DNA"/>
</dbReference>
<dbReference type="GeneID" id="73904514"/>
<keyword evidence="7" id="KW-1185">Reference proteome</keyword>
<dbReference type="PANTHER" id="PTHR42723">
    <property type="entry name" value="CHLOROPHYLL SYNTHASE"/>
    <property type="match status" value="1"/>
</dbReference>
<organism evidence="6 7">
    <name type="scientific">Halovivax cerinus</name>
    <dbReference type="NCBI Taxonomy" id="1487865"/>
    <lineage>
        <taxon>Archaea</taxon>
        <taxon>Methanobacteriati</taxon>
        <taxon>Methanobacteriota</taxon>
        <taxon>Stenosarchaea group</taxon>
        <taxon>Halobacteria</taxon>
        <taxon>Halobacteriales</taxon>
        <taxon>Natrialbaceae</taxon>
        <taxon>Halovivax</taxon>
    </lineage>
</organism>
<comment type="caution">
    <text evidence="6">The sequence shown here is derived from an EMBL/GenBank/DDBJ whole genome shotgun (WGS) entry which is preliminary data.</text>
</comment>
<dbReference type="Gene3D" id="1.10.357.140">
    <property type="entry name" value="UbiA prenyltransferase"/>
    <property type="match status" value="1"/>
</dbReference>
<feature type="transmembrane region" description="Helical" evidence="5">
    <location>
        <begin position="204"/>
        <end position="223"/>
    </location>
</feature>
<evidence type="ECO:0000313" key="7">
    <source>
        <dbReference type="Proteomes" id="UP001595846"/>
    </source>
</evidence>
<dbReference type="PANTHER" id="PTHR42723:SF1">
    <property type="entry name" value="CHLOROPHYLL SYNTHASE, CHLOROPLASTIC"/>
    <property type="match status" value="1"/>
</dbReference>
<gene>
    <name evidence="6" type="ORF">ACFOUR_02875</name>
</gene>
<sequence>MSHARRLLRRSRPLFWLYLAGPAIVGAVYAADAIDALAAPLVIGLVGYFLVPANVFLYGINDVFDAEIDAVNSKKDGIEERYEGDRLTVLAVATSAVLGLAFLLVIPARAGIYLLGFLILGAGYSTPPLRFKTTPLLDSVSNGLYVLPAGVTYVTLSGTHPPALALLGGWLWAMGMHTFSAIPDVEPDRLAGIRTTATTLGRRGALGYCVACWTAAAIAFGLLDGRVGALVAMYPLLVGAIVVANVRVDRAYWWFPAVNSAAGMLLTLGGLWQVSHAY</sequence>
<dbReference type="Pfam" id="PF01040">
    <property type="entry name" value="UbiA"/>
    <property type="match status" value="1"/>
</dbReference>
<evidence type="ECO:0000256" key="5">
    <source>
        <dbReference type="SAM" id="Phobius"/>
    </source>
</evidence>
<dbReference type="InterPro" id="IPR044878">
    <property type="entry name" value="UbiA_sf"/>
</dbReference>
<comment type="subcellular location">
    <subcellularLocation>
        <location evidence="1">Cell membrane</location>
        <topology evidence="1">Multi-pass membrane protein</topology>
    </subcellularLocation>
</comment>
<keyword evidence="2 5" id="KW-0812">Transmembrane</keyword>
<feature type="transmembrane region" description="Helical" evidence="5">
    <location>
        <begin position="40"/>
        <end position="60"/>
    </location>
</feature>
<dbReference type="InterPro" id="IPR050475">
    <property type="entry name" value="Prenyltransferase_related"/>
</dbReference>
<evidence type="ECO:0000256" key="4">
    <source>
        <dbReference type="ARBA" id="ARBA00023136"/>
    </source>
</evidence>
<evidence type="ECO:0000256" key="1">
    <source>
        <dbReference type="ARBA" id="ARBA00004651"/>
    </source>
</evidence>
<feature type="transmembrane region" description="Helical" evidence="5">
    <location>
        <begin position="253"/>
        <end position="272"/>
    </location>
</feature>
<proteinExistence type="predicted"/>
<dbReference type="AlphaFoldDB" id="A0ABD5NJX8"/>
<evidence type="ECO:0000256" key="2">
    <source>
        <dbReference type="ARBA" id="ARBA00022692"/>
    </source>
</evidence>
<keyword evidence="3 5" id="KW-1133">Transmembrane helix</keyword>
<dbReference type="GO" id="GO:0005886">
    <property type="term" value="C:plasma membrane"/>
    <property type="evidence" value="ECO:0007669"/>
    <property type="project" value="UniProtKB-SubCell"/>
</dbReference>
<evidence type="ECO:0000256" key="3">
    <source>
        <dbReference type="ARBA" id="ARBA00022989"/>
    </source>
</evidence>
<keyword evidence="4 5" id="KW-0472">Membrane</keyword>
<dbReference type="CDD" id="cd13966">
    <property type="entry name" value="PT_UbiA_4"/>
    <property type="match status" value="1"/>
</dbReference>
<accession>A0ABD5NJX8</accession>
<dbReference type="NCBIfam" id="NF009516">
    <property type="entry name" value="PRK12875.1"/>
    <property type="match status" value="1"/>
</dbReference>
<evidence type="ECO:0000313" key="6">
    <source>
        <dbReference type="EMBL" id="MFC3957316.1"/>
    </source>
</evidence>
<name>A0ABD5NJX8_9EURY</name>
<protein>
    <submittedName>
        <fullName evidence="6">Prenyltransferase</fullName>
    </submittedName>
</protein>
<feature type="transmembrane region" description="Helical" evidence="5">
    <location>
        <begin position="229"/>
        <end position="246"/>
    </location>
</feature>
<dbReference type="Proteomes" id="UP001595846">
    <property type="component" value="Unassembled WGS sequence"/>
</dbReference>
<dbReference type="RefSeq" id="WP_256531759.1">
    <property type="nucleotide sequence ID" value="NZ_CP101824.1"/>
</dbReference>
<reference evidence="6 7" key="1">
    <citation type="journal article" date="2019" name="Int. J. Syst. Evol. Microbiol.">
        <title>The Global Catalogue of Microorganisms (GCM) 10K type strain sequencing project: providing services to taxonomists for standard genome sequencing and annotation.</title>
        <authorList>
            <consortium name="The Broad Institute Genomics Platform"/>
            <consortium name="The Broad Institute Genome Sequencing Center for Infectious Disease"/>
            <person name="Wu L."/>
            <person name="Ma J."/>
        </authorList>
    </citation>
    <scope>NUCLEOTIDE SEQUENCE [LARGE SCALE GENOMIC DNA]</scope>
    <source>
        <strain evidence="6 7">IBRC-M 10256</strain>
    </source>
</reference>
<dbReference type="InterPro" id="IPR000537">
    <property type="entry name" value="UbiA_prenyltransferase"/>
</dbReference>